<dbReference type="SUPFAM" id="SSF51197">
    <property type="entry name" value="Clavaminate synthase-like"/>
    <property type="match status" value="1"/>
</dbReference>
<dbReference type="EMBL" id="KB007885">
    <property type="protein sequence ID" value="ELR22408.1"/>
    <property type="molecule type" value="Genomic_DNA"/>
</dbReference>
<dbReference type="OMA" id="EWPATHM"/>
<accession>L8HCC7</accession>
<reference evidence="2 3" key="1">
    <citation type="journal article" date="2013" name="Genome Biol.">
        <title>Genome of Acanthamoeba castellanii highlights extensive lateral gene transfer and early evolution of tyrosine kinase signaling.</title>
        <authorList>
            <person name="Clarke M."/>
            <person name="Lohan A.J."/>
            <person name="Liu B."/>
            <person name="Lagkouvardos I."/>
            <person name="Roy S."/>
            <person name="Zafar N."/>
            <person name="Bertelli C."/>
            <person name="Schilde C."/>
            <person name="Kianianmomeni A."/>
            <person name="Burglin T.R."/>
            <person name="Frech C."/>
            <person name="Turcotte B."/>
            <person name="Kopec K.O."/>
            <person name="Synnott J.M."/>
            <person name="Choo C."/>
            <person name="Paponov I."/>
            <person name="Finkler A."/>
            <person name="Soon Heng Tan C."/>
            <person name="Hutchins A.P."/>
            <person name="Weinmeier T."/>
            <person name="Rattei T."/>
            <person name="Chu J.S."/>
            <person name="Gimenez G."/>
            <person name="Irimia M."/>
            <person name="Rigden D.J."/>
            <person name="Fitzpatrick D.A."/>
            <person name="Lorenzo-Morales J."/>
            <person name="Bateman A."/>
            <person name="Chiu C.H."/>
            <person name="Tang P."/>
            <person name="Hegemann P."/>
            <person name="Fromm H."/>
            <person name="Raoult D."/>
            <person name="Greub G."/>
            <person name="Miranda-Saavedra D."/>
            <person name="Chen N."/>
            <person name="Nash P."/>
            <person name="Ginger M.L."/>
            <person name="Horn M."/>
            <person name="Schaap P."/>
            <person name="Caler L."/>
            <person name="Loftus B."/>
        </authorList>
    </citation>
    <scope>NUCLEOTIDE SEQUENCE [LARGE SCALE GENOMIC DNA]</scope>
    <source>
        <strain evidence="2 3">Neff</strain>
    </source>
</reference>
<dbReference type="InterPro" id="IPR008775">
    <property type="entry name" value="Phytyl_CoA_dOase-like"/>
</dbReference>
<keyword evidence="2" id="KW-0560">Oxidoreductase</keyword>
<dbReference type="KEGG" id="acan:ACA1_254860"/>
<gene>
    <name evidence="2" type="ORF">ACA1_254860</name>
</gene>
<evidence type="ECO:0000313" key="2">
    <source>
        <dbReference type="EMBL" id="ELR22408.1"/>
    </source>
</evidence>
<dbReference type="AlphaFoldDB" id="L8HCC7"/>
<dbReference type="RefSeq" id="XP_004367664.1">
    <property type="nucleotide sequence ID" value="XM_004367607.1"/>
</dbReference>
<dbReference type="Proteomes" id="UP000011083">
    <property type="component" value="Unassembled WGS sequence"/>
</dbReference>
<dbReference type="STRING" id="1257118.L8HCC7"/>
<dbReference type="GeneID" id="14923343"/>
<name>L8HCC7_ACACF</name>
<dbReference type="Gene3D" id="2.60.120.620">
    <property type="entry name" value="q2cbj1_9rhob like domain"/>
    <property type="match status" value="1"/>
</dbReference>
<dbReference type="PANTHER" id="PTHR20883">
    <property type="entry name" value="PHYTANOYL-COA DIOXYGENASE DOMAIN CONTAINING 1"/>
    <property type="match status" value="1"/>
</dbReference>
<keyword evidence="2" id="KW-0223">Dioxygenase</keyword>
<dbReference type="Pfam" id="PF05721">
    <property type="entry name" value="PhyH"/>
    <property type="match status" value="1"/>
</dbReference>
<comment type="cofactor">
    <cofactor evidence="1">
        <name>Fe cation</name>
        <dbReference type="ChEBI" id="CHEBI:24875"/>
    </cofactor>
</comment>
<dbReference type="GO" id="GO:0051213">
    <property type="term" value="F:dioxygenase activity"/>
    <property type="evidence" value="ECO:0007669"/>
    <property type="project" value="UniProtKB-KW"/>
</dbReference>
<dbReference type="OrthoDB" id="445007at2759"/>
<evidence type="ECO:0000313" key="3">
    <source>
        <dbReference type="Proteomes" id="UP000011083"/>
    </source>
</evidence>
<evidence type="ECO:0000256" key="1">
    <source>
        <dbReference type="ARBA" id="ARBA00001962"/>
    </source>
</evidence>
<organism evidence="2 3">
    <name type="scientific">Acanthamoeba castellanii (strain ATCC 30010 / Neff)</name>
    <dbReference type="NCBI Taxonomy" id="1257118"/>
    <lineage>
        <taxon>Eukaryota</taxon>
        <taxon>Amoebozoa</taxon>
        <taxon>Discosea</taxon>
        <taxon>Longamoebia</taxon>
        <taxon>Centramoebida</taxon>
        <taxon>Acanthamoebidae</taxon>
        <taxon>Acanthamoeba</taxon>
    </lineage>
</organism>
<proteinExistence type="predicted"/>
<protein>
    <submittedName>
        <fullName evidence="2">PhytanoylCoA dioxygenase</fullName>
    </submittedName>
</protein>
<dbReference type="VEuPathDB" id="AmoebaDB:ACA1_254860"/>
<keyword evidence="3" id="KW-1185">Reference proteome</keyword>
<dbReference type="GO" id="GO:0046872">
    <property type="term" value="F:metal ion binding"/>
    <property type="evidence" value="ECO:0007669"/>
    <property type="project" value="UniProtKB-ARBA"/>
</dbReference>
<sequence length="266" mass="31177">MATENETALIDLTPAQLESWKRDGFLYIKAQDFWTPQQIENLKKWTADVETWSETPGKWMMYFSKSVRQDDEGRRLLHRLENFFDFHAGFNEAFNGERFLHLVTQLFNGDRAILHKEKINFKYPGGEGFEPHQDHAAGWWMYGQSLHISIMVNIDQATKENGCLEVVAGEHNKGLLGPEFQAVPQELVDKYTWIPLETNPGDIVFFDSYVPHRSAPNLSDKPRRVLYVTYSKEKEGDYRSKYYEDKRQSFPPDCEREEGKDYSYKI</sequence>
<dbReference type="PANTHER" id="PTHR20883:SF48">
    <property type="entry name" value="ECTOINE DIOXYGENASE"/>
    <property type="match status" value="1"/>
</dbReference>